<gene>
    <name evidence="2" type="ORF">GCU85_03175</name>
</gene>
<dbReference type="GO" id="GO:0046872">
    <property type="term" value="F:metal ion binding"/>
    <property type="evidence" value="ECO:0007669"/>
    <property type="project" value="UniProtKB-KW"/>
</dbReference>
<evidence type="ECO:0000313" key="3">
    <source>
        <dbReference type="Proteomes" id="UP000471298"/>
    </source>
</evidence>
<dbReference type="FunCoup" id="A0A6N7ET59">
    <property type="interactions" value="36"/>
</dbReference>
<dbReference type="InterPro" id="IPR001130">
    <property type="entry name" value="TatD-like"/>
</dbReference>
<organism evidence="2 3">
    <name type="scientific">Ostreibacterium oceani</name>
    <dbReference type="NCBI Taxonomy" id="2654998"/>
    <lineage>
        <taxon>Bacteria</taxon>
        <taxon>Pseudomonadati</taxon>
        <taxon>Pseudomonadota</taxon>
        <taxon>Gammaproteobacteria</taxon>
        <taxon>Cardiobacteriales</taxon>
        <taxon>Ostreibacteriaceae</taxon>
        <taxon>Ostreibacterium</taxon>
    </lineage>
</organism>
<dbReference type="GO" id="GO:0016788">
    <property type="term" value="F:hydrolase activity, acting on ester bonds"/>
    <property type="evidence" value="ECO:0007669"/>
    <property type="project" value="InterPro"/>
</dbReference>
<name>A0A6N7ET59_9GAMM</name>
<dbReference type="Pfam" id="PF01026">
    <property type="entry name" value="TatD_DNase"/>
    <property type="match status" value="1"/>
</dbReference>
<evidence type="ECO:0000256" key="1">
    <source>
        <dbReference type="PIRSR" id="PIRSR005902-1"/>
    </source>
</evidence>
<keyword evidence="3" id="KW-1185">Reference proteome</keyword>
<reference evidence="2 3" key="1">
    <citation type="submission" date="2019-10" db="EMBL/GenBank/DDBJ databases">
        <title>Cardiobacteriales fam. a chemoheterotrophic member of the order Cardiobacteriales, and proposal of Cardiobacteriales fam. nov.</title>
        <authorList>
            <person name="Wang C."/>
        </authorList>
    </citation>
    <scope>NUCLEOTIDE SEQUENCE [LARGE SCALE GENOMIC DNA]</scope>
    <source>
        <strain evidence="2 3">ML27</strain>
    </source>
</reference>
<dbReference type="Gene3D" id="3.20.20.140">
    <property type="entry name" value="Metal-dependent hydrolases"/>
    <property type="match status" value="1"/>
</dbReference>
<sequence length="273" mass="30161">MWIDTHNHFDAPDFDLNRQKKWQQAQALGVSAQCLMGVRLGDLSRQVRVADELPDTYFALGLHPLFVGELVLDAAIAVLTHTIERYLNHPKFIGIGEIGLDGRKAHGGKLSVPLEKQCAFFKAQLALAYDYDLPVFMHSVKAEDKVLQYCKRVGVRRGIAHAFGGSEQQARQFITQGFKLGVGGAMTYPRAKKYQRLIQTLPLSAFVLETDAPDMPPVWIKDGANQVSELPRIAATFAEIRGVTPNELVPVIWQNTGAVVPAIAALNCIKISM</sequence>
<dbReference type="CDD" id="cd01310">
    <property type="entry name" value="TatD_DNAse"/>
    <property type="match status" value="1"/>
</dbReference>
<dbReference type="EMBL" id="WHNW01000002">
    <property type="protein sequence ID" value="MPV85741.1"/>
    <property type="molecule type" value="Genomic_DNA"/>
</dbReference>
<dbReference type="InterPro" id="IPR032466">
    <property type="entry name" value="Metal_Hydrolase"/>
</dbReference>
<keyword evidence="1" id="KW-0479">Metal-binding</keyword>
<feature type="binding site" evidence="1">
    <location>
        <position position="138"/>
    </location>
    <ligand>
        <name>a divalent metal cation</name>
        <dbReference type="ChEBI" id="CHEBI:60240"/>
        <label>2</label>
    </ligand>
</feature>
<protein>
    <submittedName>
        <fullName evidence="2">TatD family deoxyribonuclease</fullName>
    </submittedName>
</protein>
<feature type="binding site" evidence="1">
    <location>
        <position position="97"/>
    </location>
    <ligand>
        <name>a divalent metal cation</name>
        <dbReference type="ChEBI" id="CHEBI:60240"/>
        <label>1</label>
    </ligand>
</feature>
<proteinExistence type="predicted"/>
<feature type="binding site" evidence="1">
    <location>
        <position position="211"/>
    </location>
    <ligand>
        <name>a divalent metal cation</name>
        <dbReference type="ChEBI" id="CHEBI:60240"/>
        <label>1</label>
    </ligand>
</feature>
<dbReference type="PIRSF" id="PIRSF005902">
    <property type="entry name" value="DNase_TatD"/>
    <property type="match status" value="1"/>
</dbReference>
<dbReference type="Proteomes" id="UP000471298">
    <property type="component" value="Unassembled WGS sequence"/>
</dbReference>
<dbReference type="PANTHER" id="PTHR46124:SF3">
    <property type="entry name" value="HYDROLASE"/>
    <property type="match status" value="1"/>
</dbReference>
<dbReference type="SUPFAM" id="SSF51556">
    <property type="entry name" value="Metallo-dependent hydrolases"/>
    <property type="match status" value="1"/>
</dbReference>
<feature type="binding site" evidence="1">
    <location>
        <position position="8"/>
    </location>
    <ligand>
        <name>a divalent metal cation</name>
        <dbReference type="ChEBI" id="CHEBI:60240"/>
        <label>1</label>
    </ligand>
</feature>
<feature type="binding site" evidence="1">
    <location>
        <position position="6"/>
    </location>
    <ligand>
        <name>a divalent metal cation</name>
        <dbReference type="ChEBI" id="CHEBI:60240"/>
        <label>1</label>
    </ligand>
</feature>
<feature type="binding site" evidence="1">
    <location>
        <position position="161"/>
    </location>
    <ligand>
        <name>a divalent metal cation</name>
        <dbReference type="ChEBI" id="CHEBI:60240"/>
        <label>2</label>
    </ligand>
</feature>
<dbReference type="GO" id="GO:0005829">
    <property type="term" value="C:cytosol"/>
    <property type="evidence" value="ECO:0007669"/>
    <property type="project" value="TreeGrafter"/>
</dbReference>
<dbReference type="RefSeq" id="WP_152809265.1">
    <property type="nucleotide sequence ID" value="NZ_WHNW01000002.1"/>
</dbReference>
<comment type="caution">
    <text evidence="2">The sequence shown here is derived from an EMBL/GenBank/DDBJ whole genome shotgun (WGS) entry which is preliminary data.</text>
</comment>
<dbReference type="InParanoid" id="A0A6N7ET59"/>
<dbReference type="AlphaFoldDB" id="A0A6N7ET59"/>
<dbReference type="PANTHER" id="PTHR46124">
    <property type="entry name" value="D-AMINOACYL-TRNA DEACYLASE"/>
    <property type="match status" value="1"/>
</dbReference>
<accession>A0A6N7ET59</accession>
<evidence type="ECO:0000313" key="2">
    <source>
        <dbReference type="EMBL" id="MPV85741.1"/>
    </source>
</evidence>